<name>A0ABN1C666_SACER</name>
<dbReference type="Proteomes" id="UP001500729">
    <property type="component" value="Unassembled WGS sequence"/>
</dbReference>
<evidence type="ECO:0008006" key="3">
    <source>
        <dbReference type="Google" id="ProtNLM"/>
    </source>
</evidence>
<keyword evidence="2" id="KW-1185">Reference proteome</keyword>
<dbReference type="Pfam" id="PF07366">
    <property type="entry name" value="SnoaL"/>
    <property type="match status" value="1"/>
</dbReference>
<dbReference type="InterPro" id="IPR032710">
    <property type="entry name" value="NTF2-like_dom_sf"/>
</dbReference>
<protein>
    <recommendedName>
        <fullName evidence="3">SnoaL-like polyketide cyclase</fullName>
    </recommendedName>
</protein>
<dbReference type="RefSeq" id="WP_009948109.1">
    <property type="nucleotide sequence ID" value="NZ_BAAAGS010000004.1"/>
</dbReference>
<gene>
    <name evidence="1" type="ORF">GCM10009533_08410</name>
</gene>
<dbReference type="PANTHER" id="PTHR38436:SF1">
    <property type="entry name" value="ESTER CYCLASE"/>
    <property type="match status" value="1"/>
</dbReference>
<dbReference type="Gene3D" id="3.10.450.50">
    <property type="match status" value="1"/>
</dbReference>
<organism evidence="1 2">
    <name type="scientific">Saccharopolyspora erythraea</name>
    <name type="common">Streptomyces erythraeus</name>
    <dbReference type="NCBI Taxonomy" id="1836"/>
    <lineage>
        <taxon>Bacteria</taxon>
        <taxon>Bacillati</taxon>
        <taxon>Actinomycetota</taxon>
        <taxon>Actinomycetes</taxon>
        <taxon>Pseudonocardiales</taxon>
        <taxon>Pseudonocardiaceae</taxon>
        <taxon>Saccharopolyspora</taxon>
    </lineage>
</organism>
<proteinExistence type="predicted"/>
<reference evidence="1 2" key="1">
    <citation type="journal article" date="2019" name="Int. J. Syst. Evol. Microbiol.">
        <title>The Global Catalogue of Microorganisms (GCM) 10K type strain sequencing project: providing services to taxonomists for standard genome sequencing and annotation.</title>
        <authorList>
            <consortium name="The Broad Institute Genomics Platform"/>
            <consortium name="The Broad Institute Genome Sequencing Center for Infectious Disease"/>
            <person name="Wu L."/>
            <person name="Ma J."/>
        </authorList>
    </citation>
    <scope>NUCLEOTIDE SEQUENCE [LARGE SCALE GENOMIC DNA]</scope>
    <source>
        <strain evidence="1 2">JCM 10303</strain>
    </source>
</reference>
<comment type="caution">
    <text evidence="1">The sequence shown here is derived from an EMBL/GenBank/DDBJ whole genome shotgun (WGS) entry which is preliminary data.</text>
</comment>
<dbReference type="InterPro" id="IPR009959">
    <property type="entry name" value="Cyclase_SnoaL-like"/>
</dbReference>
<evidence type="ECO:0000313" key="1">
    <source>
        <dbReference type="EMBL" id="GAA0511899.1"/>
    </source>
</evidence>
<evidence type="ECO:0000313" key="2">
    <source>
        <dbReference type="Proteomes" id="UP001500729"/>
    </source>
</evidence>
<dbReference type="EMBL" id="BAAAGS010000004">
    <property type="protein sequence ID" value="GAA0511899.1"/>
    <property type="molecule type" value="Genomic_DNA"/>
</dbReference>
<accession>A0ABN1C666</accession>
<dbReference type="SUPFAM" id="SSF54427">
    <property type="entry name" value="NTF2-like"/>
    <property type="match status" value="1"/>
</dbReference>
<sequence>MEPTAHELYRRWLPGLWNAPPEEMAGIAEGIFTADAIAHWGPGRDYSGARVIADKVREGVEMFDDVVVELEHGPIVDGDLVAARWTFAGRFRGGVPDFPGKAGAEVRYHGMDLLRVRDGRFAEYWPMGDNLTLMQQLGLA</sequence>
<dbReference type="PANTHER" id="PTHR38436">
    <property type="entry name" value="POLYKETIDE CYCLASE SNOAL-LIKE DOMAIN"/>
    <property type="match status" value="1"/>
</dbReference>